<dbReference type="EMBL" id="VOIH02000011">
    <property type="protein sequence ID" value="KAF3433592.1"/>
    <property type="molecule type" value="Genomic_DNA"/>
</dbReference>
<keyword evidence="4" id="KW-1185">Reference proteome</keyword>
<dbReference type="OrthoDB" id="1112980at2759"/>
<evidence type="ECO:0000259" key="2">
    <source>
        <dbReference type="Pfam" id="PF09331"/>
    </source>
</evidence>
<dbReference type="PANTHER" id="PTHR48449">
    <property type="entry name" value="DUF1985 DOMAIN-CONTAINING PROTEIN"/>
    <property type="match status" value="1"/>
</dbReference>
<dbReference type="InterPro" id="IPR015410">
    <property type="entry name" value="DUF1985"/>
</dbReference>
<dbReference type="Pfam" id="PF15370">
    <property type="entry name" value="NOPCHAP1"/>
    <property type="match status" value="1"/>
</dbReference>
<accession>A0A8K0DM04</accession>
<sequence>MVEAKPLKYTNALMVKDSRAHVASKSTIIQCIQDIDRKFVQDPDHPSRIKARQRKKFEESCFGTLFLRMHNIVLNAGIIHNMIARQAESLNEGAMEFNFNGNGAIFTRKEFGIITGLKMENTLDIQPPPYSDRIRNTYFGHIHKIKNRDVRNVFMHIKQNRLEYEDDFVRLALIYFLECGLLGKESQVCMNLDYLSMLEDLNYFNQYSWGLVSYNATLISLHKALDLHHEELNKSSTYSLGDFPLAFQVWGYETISLMGKIFTTKVDNSYPRICNWKAERIYKFQNVAKMIFESDEYDELKSCIEALGIKIDGVANDLGTKIDGVASDLGNFRLESMCVNTNQFTTQWAYHGTNHATHTDDVNEDTMVHGNFETCNVITTIERQLNLTTSMPPPTDFNPKRSPPNELKIKFLTYLTSGDDVTLDYNVCDVNKQFFKEMVEVEWLNDKPNIEGRWTQFQKWRDSKSKKQVFQFDIDFLGYIWDTAYIPSGRNWKDCDFEPKLKRMVILNESLKLLSHAFIYLKSLVLGNCEGFPTAGLANTTPNRSFLLYDLLDLGLDCVSMREMGSASKELLKLERNNSFSSLETSLLVCPNGSVSQMNNSHRHKKPITAPIPKSQVLGKVRDFLGVISEANEKLKVDAKENSVNYDIEVLTRNESQIIEMDLMLGIADLHTPEVVAAAESSITGSQPVIPLAISSSGTESEDSSNGDDDSDKDDSDY</sequence>
<dbReference type="PANTHER" id="PTHR48449:SF1">
    <property type="entry name" value="DUF1985 DOMAIN-CONTAINING PROTEIN"/>
    <property type="match status" value="1"/>
</dbReference>
<organism evidence="3 4">
    <name type="scientific">Rhamnella rubrinervis</name>
    <dbReference type="NCBI Taxonomy" id="2594499"/>
    <lineage>
        <taxon>Eukaryota</taxon>
        <taxon>Viridiplantae</taxon>
        <taxon>Streptophyta</taxon>
        <taxon>Embryophyta</taxon>
        <taxon>Tracheophyta</taxon>
        <taxon>Spermatophyta</taxon>
        <taxon>Magnoliopsida</taxon>
        <taxon>eudicotyledons</taxon>
        <taxon>Gunneridae</taxon>
        <taxon>Pentapetalae</taxon>
        <taxon>rosids</taxon>
        <taxon>fabids</taxon>
        <taxon>Rosales</taxon>
        <taxon>Rhamnaceae</taxon>
        <taxon>rhamnoid group</taxon>
        <taxon>Rhamneae</taxon>
        <taxon>Rhamnella</taxon>
    </lineage>
</organism>
<reference evidence="3" key="1">
    <citation type="submission" date="2020-03" db="EMBL/GenBank/DDBJ databases">
        <title>A high-quality chromosome-level genome assembly of a woody plant with both climbing and erect habits, Rhamnella rubrinervis.</title>
        <authorList>
            <person name="Lu Z."/>
            <person name="Yang Y."/>
            <person name="Zhu X."/>
            <person name="Sun Y."/>
        </authorList>
    </citation>
    <scope>NUCLEOTIDE SEQUENCE</scope>
    <source>
        <strain evidence="3">BYM</strain>
        <tissue evidence="3">Leaf</tissue>
    </source>
</reference>
<dbReference type="Pfam" id="PF09331">
    <property type="entry name" value="DUF1985"/>
    <property type="match status" value="1"/>
</dbReference>
<dbReference type="AlphaFoldDB" id="A0A8K0DM04"/>
<evidence type="ECO:0000256" key="1">
    <source>
        <dbReference type="SAM" id="MobiDB-lite"/>
    </source>
</evidence>
<name>A0A8K0DM04_9ROSA</name>
<comment type="caution">
    <text evidence="3">The sequence shown here is derived from an EMBL/GenBank/DDBJ whole genome shotgun (WGS) entry which is preliminary data.</text>
</comment>
<gene>
    <name evidence="3" type="ORF">FNV43_RR24694</name>
</gene>
<feature type="compositionally biased region" description="Acidic residues" evidence="1">
    <location>
        <begin position="700"/>
        <end position="718"/>
    </location>
</feature>
<dbReference type="InterPro" id="IPR027921">
    <property type="entry name" value="NOPCHAP1"/>
</dbReference>
<protein>
    <recommendedName>
        <fullName evidence="2">DUF1985 domain-containing protein</fullName>
    </recommendedName>
</protein>
<evidence type="ECO:0000313" key="3">
    <source>
        <dbReference type="EMBL" id="KAF3433592.1"/>
    </source>
</evidence>
<proteinExistence type="predicted"/>
<dbReference type="GO" id="GO:0000492">
    <property type="term" value="P:box C/D snoRNP assembly"/>
    <property type="evidence" value="ECO:0007669"/>
    <property type="project" value="InterPro"/>
</dbReference>
<dbReference type="Proteomes" id="UP000796880">
    <property type="component" value="Unassembled WGS sequence"/>
</dbReference>
<evidence type="ECO:0000313" key="4">
    <source>
        <dbReference type="Proteomes" id="UP000796880"/>
    </source>
</evidence>
<feature type="region of interest" description="Disordered" evidence="1">
    <location>
        <begin position="687"/>
        <end position="718"/>
    </location>
</feature>
<feature type="domain" description="DUF1985" evidence="2">
    <location>
        <begin position="84"/>
        <end position="218"/>
    </location>
</feature>